<dbReference type="Proteomes" id="UP000324222">
    <property type="component" value="Unassembled WGS sequence"/>
</dbReference>
<gene>
    <name evidence="1" type="ORF">E2C01_033593</name>
</gene>
<proteinExistence type="predicted"/>
<protein>
    <submittedName>
        <fullName evidence="1">Uncharacterized protein</fullName>
    </submittedName>
</protein>
<sequence length="88" mass="10573">MLFWCIPAFYATKLRNAGKTHYLCKELIHVKNGLFWCILAFYATNSEMQANHYFLLKRLIFVFLRCFMKKILSRLETFLILHCFASNR</sequence>
<name>A0A5B7EYB7_PORTR</name>
<evidence type="ECO:0000313" key="2">
    <source>
        <dbReference type="Proteomes" id="UP000324222"/>
    </source>
</evidence>
<dbReference type="AlphaFoldDB" id="A0A5B7EYB7"/>
<organism evidence="1 2">
    <name type="scientific">Portunus trituberculatus</name>
    <name type="common">Swimming crab</name>
    <name type="synonym">Neptunus trituberculatus</name>
    <dbReference type="NCBI Taxonomy" id="210409"/>
    <lineage>
        <taxon>Eukaryota</taxon>
        <taxon>Metazoa</taxon>
        <taxon>Ecdysozoa</taxon>
        <taxon>Arthropoda</taxon>
        <taxon>Crustacea</taxon>
        <taxon>Multicrustacea</taxon>
        <taxon>Malacostraca</taxon>
        <taxon>Eumalacostraca</taxon>
        <taxon>Eucarida</taxon>
        <taxon>Decapoda</taxon>
        <taxon>Pleocyemata</taxon>
        <taxon>Brachyura</taxon>
        <taxon>Eubrachyura</taxon>
        <taxon>Portunoidea</taxon>
        <taxon>Portunidae</taxon>
        <taxon>Portuninae</taxon>
        <taxon>Portunus</taxon>
    </lineage>
</organism>
<evidence type="ECO:0000313" key="1">
    <source>
        <dbReference type="EMBL" id="MPC40040.1"/>
    </source>
</evidence>
<dbReference type="EMBL" id="VSRR010004556">
    <property type="protein sequence ID" value="MPC40040.1"/>
    <property type="molecule type" value="Genomic_DNA"/>
</dbReference>
<comment type="caution">
    <text evidence="1">The sequence shown here is derived from an EMBL/GenBank/DDBJ whole genome shotgun (WGS) entry which is preliminary data.</text>
</comment>
<accession>A0A5B7EYB7</accession>
<keyword evidence="2" id="KW-1185">Reference proteome</keyword>
<reference evidence="1 2" key="1">
    <citation type="submission" date="2019-05" db="EMBL/GenBank/DDBJ databases">
        <title>Another draft genome of Portunus trituberculatus and its Hox gene families provides insights of decapod evolution.</title>
        <authorList>
            <person name="Jeong J.-H."/>
            <person name="Song I."/>
            <person name="Kim S."/>
            <person name="Choi T."/>
            <person name="Kim D."/>
            <person name="Ryu S."/>
            <person name="Kim W."/>
        </authorList>
    </citation>
    <scope>NUCLEOTIDE SEQUENCE [LARGE SCALE GENOMIC DNA]</scope>
    <source>
        <tissue evidence="1">Muscle</tissue>
    </source>
</reference>